<evidence type="ECO:0000256" key="5">
    <source>
        <dbReference type="SAM" id="Phobius"/>
    </source>
</evidence>
<evidence type="ECO:0000256" key="4">
    <source>
        <dbReference type="ARBA" id="ARBA00023136"/>
    </source>
</evidence>
<accession>A0A1M7LRF9</accession>
<dbReference type="GO" id="GO:0016020">
    <property type="term" value="C:membrane"/>
    <property type="evidence" value="ECO:0007669"/>
    <property type="project" value="UniProtKB-SubCell"/>
</dbReference>
<dbReference type="Proteomes" id="UP000184420">
    <property type="component" value="Unassembled WGS sequence"/>
</dbReference>
<dbReference type="STRING" id="1419482.SAMN05444266_111101"/>
<feature type="transmembrane region" description="Helical" evidence="5">
    <location>
        <begin position="32"/>
        <end position="51"/>
    </location>
</feature>
<dbReference type="EMBL" id="FRBL01000011">
    <property type="protein sequence ID" value="SHM80778.1"/>
    <property type="molecule type" value="Genomic_DNA"/>
</dbReference>
<keyword evidence="2 5" id="KW-0812">Transmembrane</keyword>
<protein>
    <submittedName>
        <fullName evidence="6">Multidrug resistance efflux pump</fullName>
    </submittedName>
</protein>
<keyword evidence="7" id="KW-1185">Reference proteome</keyword>
<dbReference type="Gene3D" id="2.40.30.170">
    <property type="match status" value="1"/>
</dbReference>
<name>A0A1M7LRF9_9BACT</name>
<evidence type="ECO:0000313" key="6">
    <source>
        <dbReference type="EMBL" id="SHM80778.1"/>
    </source>
</evidence>
<evidence type="ECO:0000313" key="7">
    <source>
        <dbReference type="Proteomes" id="UP000184420"/>
    </source>
</evidence>
<dbReference type="AlphaFoldDB" id="A0A1M7LRF9"/>
<dbReference type="PRINTS" id="PR01490">
    <property type="entry name" value="RTXTOXIND"/>
</dbReference>
<gene>
    <name evidence="6" type="ORF">SAMN05444266_111101</name>
</gene>
<evidence type="ECO:0000256" key="1">
    <source>
        <dbReference type="ARBA" id="ARBA00004167"/>
    </source>
</evidence>
<reference evidence="6 7" key="1">
    <citation type="submission" date="2016-11" db="EMBL/GenBank/DDBJ databases">
        <authorList>
            <person name="Jaros S."/>
            <person name="Januszkiewicz K."/>
            <person name="Wedrychowicz H."/>
        </authorList>
    </citation>
    <scope>NUCLEOTIDE SEQUENCE [LARGE SCALE GENOMIC DNA]</scope>
    <source>
        <strain evidence="6 7">DSM 27406</strain>
    </source>
</reference>
<dbReference type="RefSeq" id="WP_073086717.1">
    <property type="nucleotide sequence ID" value="NZ_FRBL01000011.1"/>
</dbReference>
<proteinExistence type="predicted"/>
<keyword evidence="4 5" id="KW-0472">Membrane</keyword>
<dbReference type="PANTHER" id="PTHR30386">
    <property type="entry name" value="MEMBRANE FUSION SUBUNIT OF EMRAB-TOLC MULTIDRUG EFFLUX PUMP"/>
    <property type="match status" value="1"/>
</dbReference>
<evidence type="ECO:0000256" key="2">
    <source>
        <dbReference type="ARBA" id="ARBA00022692"/>
    </source>
</evidence>
<organism evidence="6 7">
    <name type="scientific">Chitinophaga jiangningensis</name>
    <dbReference type="NCBI Taxonomy" id="1419482"/>
    <lineage>
        <taxon>Bacteria</taxon>
        <taxon>Pseudomonadati</taxon>
        <taxon>Bacteroidota</taxon>
        <taxon>Chitinophagia</taxon>
        <taxon>Chitinophagales</taxon>
        <taxon>Chitinophagaceae</taxon>
        <taxon>Chitinophaga</taxon>
    </lineage>
</organism>
<keyword evidence="3 5" id="KW-1133">Transmembrane helix</keyword>
<dbReference type="OrthoDB" id="7057889at2"/>
<dbReference type="InterPro" id="IPR050739">
    <property type="entry name" value="MFP"/>
</dbReference>
<sequence length="433" mass="49734">METKKEILDTIHLHSEGVQDILTQPPGWMVRFGNTVIFLILLLTLVMSYLIRYPEFIPATALISTQNPPEKLEARTNTRIEQIFVEDHQQVHSGQLLMVLESTADYRDVIRLRQIIDSLDTHHIAQFPVEVVRSFKLGDIQGDYNAFAKAMIDEQLYARLQPYSPEYAAAEKGLSESRSRIRSLLLQKKLEQTKYEVSKREFDRYSELFRERVVSASEFNQEKLKFLQAEQNLENINLTISQLQEGIVSIERTRSGAAINAQKDQVSLSSQSTQLFEQLRKSLNAWEQNYLLRASGAGVVSFQQLLGNRQYVKAGDVLLSVMPVENAQPIGRLKLPAVNSGKVKEGQKVLLKLDNYPYQEFGLVEGKVKNITNAPDKDGNYFVTIMLPNGLQTSYHRTLPFDKELKGNAEVVTEDLRLIERFFYQMRRLLRYE</sequence>
<dbReference type="PANTHER" id="PTHR30386:SF26">
    <property type="entry name" value="TRANSPORT PROTEIN COMB"/>
    <property type="match status" value="1"/>
</dbReference>
<comment type="subcellular location">
    <subcellularLocation>
        <location evidence="1">Membrane</location>
        <topology evidence="1">Single-pass membrane protein</topology>
    </subcellularLocation>
</comment>
<evidence type="ECO:0000256" key="3">
    <source>
        <dbReference type="ARBA" id="ARBA00022989"/>
    </source>
</evidence>